<keyword evidence="5" id="KW-0067">ATP-binding</keyword>
<dbReference type="Gene3D" id="1.10.510.10">
    <property type="entry name" value="Transferase(Phosphotransferase) domain 1"/>
    <property type="match status" value="1"/>
</dbReference>
<dbReference type="GO" id="GO:0004703">
    <property type="term" value="F:G protein-coupled receptor kinase activity"/>
    <property type="evidence" value="ECO:0007669"/>
    <property type="project" value="TreeGrafter"/>
</dbReference>
<feature type="domain" description="Protein kinase" evidence="7">
    <location>
        <begin position="1"/>
        <end position="106"/>
    </location>
</feature>
<feature type="region of interest" description="Disordered" evidence="6">
    <location>
        <begin position="150"/>
        <end position="173"/>
    </location>
</feature>
<gene>
    <name evidence="8" type="ORF">NP493_1120g01053</name>
</gene>
<keyword evidence="4" id="KW-0418">Kinase</keyword>
<evidence type="ECO:0000256" key="2">
    <source>
        <dbReference type="ARBA" id="ARBA00022679"/>
    </source>
</evidence>
<dbReference type="GO" id="GO:0007186">
    <property type="term" value="P:G protein-coupled receptor signaling pathway"/>
    <property type="evidence" value="ECO:0007669"/>
    <property type="project" value="TreeGrafter"/>
</dbReference>
<dbReference type="Proteomes" id="UP001209878">
    <property type="component" value="Unassembled WGS sequence"/>
</dbReference>
<evidence type="ECO:0000313" key="8">
    <source>
        <dbReference type="EMBL" id="KAK2170959.1"/>
    </source>
</evidence>
<proteinExistence type="predicted"/>
<dbReference type="AlphaFoldDB" id="A0AAD9KG02"/>
<dbReference type="GO" id="GO:0005524">
    <property type="term" value="F:ATP binding"/>
    <property type="evidence" value="ECO:0007669"/>
    <property type="project" value="UniProtKB-KW"/>
</dbReference>
<evidence type="ECO:0000259" key="7">
    <source>
        <dbReference type="PROSITE" id="PS50011"/>
    </source>
</evidence>
<keyword evidence="1" id="KW-0723">Serine/threonine-protein kinase</keyword>
<keyword evidence="3" id="KW-0547">Nucleotide-binding</keyword>
<protein>
    <recommendedName>
        <fullName evidence="7">Protein kinase domain-containing protein</fullName>
    </recommendedName>
</protein>
<evidence type="ECO:0000313" key="9">
    <source>
        <dbReference type="Proteomes" id="UP001209878"/>
    </source>
</evidence>
<dbReference type="PANTHER" id="PTHR24355">
    <property type="entry name" value="G PROTEIN-COUPLED RECEPTOR KINASE/RIBOSOMAL PROTEIN S6 KINASE"/>
    <property type="match status" value="1"/>
</dbReference>
<dbReference type="InterPro" id="IPR000719">
    <property type="entry name" value="Prot_kinase_dom"/>
</dbReference>
<comment type="caution">
    <text evidence="8">The sequence shown here is derived from an EMBL/GenBank/DDBJ whole genome shotgun (WGS) entry which is preliminary data.</text>
</comment>
<dbReference type="InterPro" id="IPR011009">
    <property type="entry name" value="Kinase-like_dom_sf"/>
</dbReference>
<organism evidence="8 9">
    <name type="scientific">Ridgeia piscesae</name>
    <name type="common">Tubeworm</name>
    <dbReference type="NCBI Taxonomy" id="27915"/>
    <lineage>
        <taxon>Eukaryota</taxon>
        <taxon>Metazoa</taxon>
        <taxon>Spiralia</taxon>
        <taxon>Lophotrochozoa</taxon>
        <taxon>Annelida</taxon>
        <taxon>Polychaeta</taxon>
        <taxon>Sedentaria</taxon>
        <taxon>Canalipalpata</taxon>
        <taxon>Sabellida</taxon>
        <taxon>Siboglinidae</taxon>
        <taxon>Ridgeia</taxon>
    </lineage>
</organism>
<name>A0AAD9KG02_RIDPI</name>
<dbReference type="GO" id="GO:0001664">
    <property type="term" value="F:G protein-coupled receptor binding"/>
    <property type="evidence" value="ECO:0007669"/>
    <property type="project" value="TreeGrafter"/>
</dbReference>
<evidence type="ECO:0000256" key="4">
    <source>
        <dbReference type="ARBA" id="ARBA00022777"/>
    </source>
</evidence>
<accession>A0AAD9KG02</accession>
<evidence type="ECO:0000256" key="6">
    <source>
        <dbReference type="SAM" id="MobiDB-lite"/>
    </source>
</evidence>
<dbReference type="Pfam" id="PF00069">
    <property type="entry name" value="Pkinase"/>
    <property type="match status" value="1"/>
</dbReference>
<evidence type="ECO:0000256" key="5">
    <source>
        <dbReference type="ARBA" id="ARBA00022840"/>
    </source>
</evidence>
<sequence>MVLPDVSLFAAPEVFACALDKCSGYTYPADWWSLGVCVYEMVRGKRPYEIRPSATVADIRRTIVSHVVLYPPTISDVLRHLLKKLLTVDSSRRLSTLAELRKHCFVKELDLDKVLRREMKPTFVPSKDHLNCDPMYELEEMIIEEKPLHKKKKRLAKQNSKKDDAASDGGVQQSVDPFEVPLRRITHEYKTYNREKYLLKPRKVVLKDETLNKESVTTALTNETVTNVKTVS</sequence>
<dbReference type="GO" id="GO:0009966">
    <property type="term" value="P:regulation of signal transduction"/>
    <property type="evidence" value="ECO:0007669"/>
    <property type="project" value="TreeGrafter"/>
</dbReference>
<evidence type="ECO:0000256" key="1">
    <source>
        <dbReference type="ARBA" id="ARBA00022527"/>
    </source>
</evidence>
<reference evidence="8" key="1">
    <citation type="journal article" date="2023" name="Mol. Biol. Evol.">
        <title>Third-Generation Sequencing Reveals the Adaptive Role of the Epigenome in Three Deep-Sea Polychaetes.</title>
        <authorList>
            <person name="Perez M."/>
            <person name="Aroh O."/>
            <person name="Sun Y."/>
            <person name="Lan Y."/>
            <person name="Juniper S.K."/>
            <person name="Young C.R."/>
            <person name="Angers B."/>
            <person name="Qian P.Y."/>
        </authorList>
    </citation>
    <scope>NUCLEOTIDE SEQUENCE</scope>
    <source>
        <strain evidence="8">R07B-5</strain>
    </source>
</reference>
<dbReference type="EMBL" id="JAODUO010001121">
    <property type="protein sequence ID" value="KAK2170959.1"/>
    <property type="molecule type" value="Genomic_DNA"/>
</dbReference>
<dbReference type="PANTHER" id="PTHR24355:SF30">
    <property type="entry name" value="SERINE_THREONINE-PROTEIN KINASE 32B ISOFORM X1"/>
    <property type="match status" value="1"/>
</dbReference>
<evidence type="ECO:0000256" key="3">
    <source>
        <dbReference type="ARBA" id="ARBA00022741"/>
    </source>
</evidence>
<keyword evidence="9" id="KW-1185">Reference proteome</keyword>
<dbReference type="PROSITE" id="PS50011">
    <property type="entry name" value="PROTEIN_KINASE_DOM"/>
    <property type="match status" value="1"/>
</dbReference>
<keyword evidence="2" id="KW-0808">Transferase</keyword>
<dbReference type="SUPFAM" id="SSF56112">
    <property type="entry name" value="Protein kinase-like (PK-like)"/>
    <property type="match status" value="1"/>
</dbReference>